<protein>
    <submittedName>
        <fullName evidence="1">Uncharacterized protein</fullName>
    </submittedName>
</protein>
<reference evidence="1" key="2">
    <citation type="submission" date="2022-03" db="EMBL/GenBank/DDBJ databases">
        <title>Draft title - Genomic analysis of global carrot germplasm unveils the trajectory of domestication and the origin of high carotenoid orange carrot.</title>
        <authorList>
            <person name="Iorizzo M."/>
            <person name="Ellison S."/>
            <person name="Senalik D."/>
            <person name="Macko-Podgorni A."/>
            <person name="Grzebelus D."/>
            <person name="Bostan H."/>
            <person name="Rolling W."/>
            <person name="Curaba J."/>
            <person name="Simon P."/>
        </authorList>
    </citation>
    <scope>NUCLEOTIDE SEQUENCE</scope>
    <source>
        <tissue evidence="1">Leaf</tissue>
    </source>
</reference>
<organism evidence="1 2">
    <name type="scientific">Daucus carota subsp. sativus</name>
    <name type="common">Carrot</name>
    <dbReference type="NCBI Taxonomy" id="79200"/>
    <lineage>
        <taxon>Eukaryota</taxon>
        <taxon>Viridiplantae</taxon>
        <taxon>Streptophyta</taxon>
        <taxon>Embryophyta</taxon>
        <taxon>Tracheophyta</taxon>
        <taxon>Spermatophyta</taxon>
        <taxon>Magnoliopsida</taxon>
        <taxon>eudicotyledons</taxon>
        <taxon>Gunneridae</taxon>
        <taxon>Pentapetalae</taxon>
        <taxon>asterids</taxon>
        <taxon>campanulids</taxon>
        <taxon>Apiales</taxon>
        <taxon>Apiaceae</taxon>
        <taxon>Apioideae</taxon>
        <taxon>Scandiceae</taxon>
        <taxon>Daucinae</taxon>
        <taxon>Daucus</taxon>
        <taxon>Daucus sect. Daucus</taxon>
    </lineage>
</organism>
<sequence length="151" mass="16865">MHVACDMGMGDAIVFTSRRDPFSNPGNNNAQFSALEELFGRGHFLGQVATFITKILFRRHSSVSALNALLSLHQNNLYRQYIVSDVECVEAIYRLAEPLGIAPTVDRLMPCPLHSMGDTKMFIRNCLESELCLFCDMECMINKFAIPGASK</sequence>
<dbReference type="EMBL" id="CP093343">
    <property type="protein sequence ID" value="WOG81984.1"/>
    <property type="molecule type" value="Genomic_DNA"/>
</dbReference>
<proteinExistence type="predicted"/>
<accession>A0A166G687</accession>
<evidence type="ECO:0000313" key="1">
    <source>
        <dbReference type="EMBL" id="WOG81984.1"/>
    </source>
</evidence>
<dbReference type="AlphaFoldDB" id="A0A166G687"/>
<dbReference type="Proteomes" id="UP000077755">
    <property type="component" value="Chromosome 1"/>
</dbReference>
<keyword evidence="2" id="KW-1185">Reference proteome</keyword>
<reference evidence="1" key="1">
    <citation type="journal article" date="2016" name="Nat. Genet.">
        <title>A high-quality carrot genome assembly provides new insights into carotenoid accumulation and asterid genome evolution.</title>
        <authorList>
            <person name="Iorizzo M."/>
            <person name="Ellison S."/>
            <person name="Senalik D."/>
            <person name="Zeng P."/>
            <person name="Satapoomin P."/>
            <person name="Huang J."/>
            <person name="Bowman M."/>
            <person name="Iovene M."/>
            <person name="Sanseverino W."/>
            <person name="Cavagnaro P."/>
            <person name="Yildiz M."/>
            <person name="Macko-Podgorni A."/>
            <person name="Moranska E."/>
            <person name="Grzebelus E."/>
            <person name="Grzebelus D."/>
            <person name="Ashrafi H."/>
            <person name="Zheng Z."/>
            <person name="Cheng S."/>
            <person name="Spooner D."/>
            <person name="Van Deynze A."/>
            <person name="Simon P."/>
        </authorList>
    </citation>
    <scope>NUCLEOTIDE SEQUENCE</scope>
    <source>
        <tissue evidence="1">Leaf</tissue>
    </source>
</reference>
<dbReference type="Gramene" id="KZN08584">
    <property type="protein sequence ID" value="KZN08584"/>
    <property type="gene ID" value="DCAR_001114"/>
</dbReference>
<name>A0A166G687_DAUCS</name>
<gene>
    <name evidence="1" type="ORF">DCAR_0101143</name>
</gene>
<evidence type="ECO:0000313" key="2">
    <source>
        <dbReference type="Proteomes" id="UP000077755"/>
    </source>
</evidence>